<feature type="region of interest" description="Disordered" evidence="1">
    <location>
        <begin position="1"/>
        <end position="27"/>
    </location>
</feature>
<feature type="compositionally biased region" description="Basic and acidic residues" evidence="1">
    <location>
        <begin position="1"/>
        <end position="11"/>
    </location>
</feature>
<protein>
    <submittedName>
        <fullName evidence="2">Uncharacterized protein</fullName>
    </submittedName>
</protein>
<dbReference type="EMBL" id="UINC01002543">
    <property type="protein sequence ID" value="SUZ97800.1"/>
    <property type="molecule type" value="Genomic_DNA"/>
</dbReference>
<feature type="compositionally biased region" description="Pro residues" evidence="1">
    <location>
        <begin position="17"/>
        <end position="27"/>
    </location>
</feature>
<evidence type="ECO:0000256" key="1">
    <source>
        <dbReference type="SAM" id="MobiDB-lite"/>
    </source>
</evidence>
<accession>A0A381S170</accession>
<sequence length="27" mass="2874">MAREIVGHEIAKTIPTAAPPPLPPRNP</sequence>
<dbReference type="AlphaFoldDB" id="A0A381S170"/>
<gene>
    <name evidence="2" type="ORF">METZ01_LOCUS50654</name>
</gene>
<name>A0A381S170_9ZZZZ</name>
<evidence type="ECO:0000313" key="2">
    <source>
        <dbReference type="EMBL" id="SUZ97800.1"/>
    </source>
</evidence>
<reference evidence="2" key="1">
    <citation type="submission" date="2018-05" db="EMBL/GenBank/DDBJ databases">
        <authorList>
            <person name="Lanie J.A."/>
            <person name="Ng W.-L."/>
            <person name="Kazmierczak K.M."/>
            <person name="Andrzejewski T.M."/>
            <person name="Davidsen T.M."/>
            <person name="Wayne K.J."/>
            <person name="Tettelin H."/>
            <person name="Glass J.I."/>
            <person name="Rusch D."/>
            <person name="Podicherti R."/>
            <person name="Tsui H.-C.T."/>
            <person name="Winkler M.E."/>
        </authorList>
    </citation>
    <scope>NUCLEOTIDE SEQUENCE</scope>
</reference>
<organism evidence="2">
    <name type="scientific">marine metagenome</name>
    <dbReference type="NCBI Taxonomy" id="408172"/>
    <lineage>
        <taxon>unclassified sequences</taxon>
        <taxon>metagenomes</taxon>
        <taxon>ecological metagenomes</taxon>
    </lineage>
</organism>
<proteinExistence type="predicted"/>